<gene>
    <name evidence="1" type="ORF">DES52_107179</name>
</gene>
<sequence>MKPITSTLLATLVPDVLFWDTRIADVKAFTTRTVTWPSRTY</sequence>
<dbReference type="Proteomes" id="UP000248326">
    <property type="component" value="Unassembled WGS sequence"/>
</dbReference>
<accession>A0A318SMY7</accession>
<evidence type="ECO:0000313" key="1">
    <source>
        <dbReference type="EMBL" id="PYE53921.1"/>
    </source>
</evidence>
<protein>
    <submittedName>
        <fullName evidence="1">Uncharacterized protein</fullName>
    </submittedName>
</protein>
<dbReference type="EMBL" id="QJSX01000007">
    <property type="protein sequence ID" value="PYE53921.1"/>
    <property type="molecule type" value="Genomic_DNA"/>
</dbReference>
<dbReference type="RefSeq" id="WP_281268568.1">
    <property type="nucleotide sequence ID" value="NZ_QJSX01000007.1"/>
</dbReference>
<keyword evidence="2" id="KW-1185">Reference proteome</keyword>
<comment type="caution">
    <text evidence="1">The sequence shown here is derived from an EMBL/GenBank/DDBJ whole genome shotgun (WGS) entry which is preliminary data.</text>
</comment>
<name>A0A318SMY7_9DEIO</name>
<organism evidence="1 2">
    <name type="scientific">Deinococcus yavapaiensis KR-236</name>
    <dbReference type="NCBI Taxonomy" id="694435"/>
    <lineage>
        <taxon>Bacteria</taxon>
        <taxon>Thermotogati</taxon>
        <taxon>Deinococcota</taxon>
        <taxon>Deinococci</taxon>
        <taxon>Deinococcales</taxon>
        <taxon>Deinococcaceae</taxon>
        <taxon>Deinococcus</taxon>
    </lineage>
</organism>
<proteinExistence type="predicted"/>
<reference evidence="1 2" key="1">
    <citation type="submission" date="2018-06" db="EMBL/GenBank/DDBJ databases">
        <title>Genomic Encyclopedia of Type Strains, Phase IV (KMG-IV): sequencing the most valuable type-strain genomes for metagenomic binning, comparative biology and taxonomic classification.</title>
        <authorList>
            <person name="Goeker M."/>
        </authorList>
    </citation>
    <scope>NUCLEOTIDE SEQUENCE [LARGE SCALE GENOMIC DNA]</scope>
    <source>
        <strain evidence="1 2">DSM 18048</strain>
    </source>
</reference>
<dbReference type="AlphaFoldDB" id="A0A318SMY7"/>
<evidence type="ECO:0000313" key="2">
    <source>
        <dbReference type="Proteomes" id="UP000248326"/>
    </source>
</evidence>